<evidence type="ECO:0000256" key="1">
    <source>
        <dbReference type="SAM" id="SignalP"/>
    </source>
</evidence>
<organism evidence="2 3">
    <name type="scientific">Catellatospora chokoriensis</name>
    <dbReference type="NCBI Taxonomy" id="310353"/>
    <lineage>
        <taxon>Bacteria</taxon>
        <taxon>Bacillati</taxon>
        <taxon>Actinomycetota</taxon>
        <taxon>Actinomycetes</taxon>
        <taxon>Micromonosporales</taxon>
        <taxon>Micromonosporaceae</taxon>
        <taxon>Catellatospora</taxon>
    </lineage>
</organism>
<dbReference type="PROSITE" id="PS51318">
    <property type="entry name" value="TAT"/>
    <property type="match status" value="1"/>
</dbReference>
<keyword evidence="3" id="KW-1185">Reference proteome</keyword>
<dbReference type="Proteomes" id="UP000619293">
    <property type="component" value="Unassembled WGS sequence"/>
</dbReference>
<reference evidence="2 3" key="1">
    <citation type="submission" date="2021-01" db="EMBL/GenBank/DDBJ databases">
        <title>Whole genome shotgun sequence of Catellatospora chokoriensis NBRC 107358.</title>
        <authorList>
            <person name="Komaki H."/>
            <person name="Tamura T."/>
        </authorList>
    </citation>
    <scope>NUCLEOTIDE SEQUENCE [LARGE SCALE GENOMIC DNA]</scope>
    <source>
        <strain evidence="2 3">NBRC 107358</strain>
    </source>
</reference>
<gene>
    <name evidence="2" type="ORF">Cch02nite_16640</name>
</gene>
<comment type="caution">
    <text evidence="2">The sequence shown here is derived from an EMBL/GenBank/DDBJ whole genome shotgun (WGS) entry which is preliminary data.</text>
</comment>
<dbReference type="InterPro" id="IPR006311">
    <property type="entry name" value="TAT_signal"/>
</dbReference>
<proteinExistence type="predicted"/>
<evidence type="ECO:0000313" key="3">
    <source>
        <dbReference type="Proteomes" id="UP000619293"/>
    </source>
</evidence>
<protein>
    <submittedName>
        <fullName evidence="2">Uncharacterized protein</fullName>
    </submittedName>
</protein>
<feature type="chain" id="PRO_5035223176" evidence="1">
    <location>
        <begin position="31"/>
        <end position="362"/>
    </location>
</feature>
<sequence length="362" mass="38607">MKLRRALVALLAAVTAAGAAGVVQAPAAHAATPDRWAFAFMDNPVPPAAYLMDPTRQWKSDNIPNSTVSPLVVGRYRVKFPSIASANGVAHVTAVAGDPRWCQVWNYYASGADQIVEVQCYKYTGAVITPDWSAFTVMYSTSSGLLAGPGTYAYVQGKSTGGTNTSYNPVGGVNTVTHGGIGTGVYKVYLPGVSTGLYDGNLQVTAQHPNSPRRCKIDNWIPGGAGLDIVVRCYDHAGAPADSWFDLTYHRARSVYGAFNPPKYFGYLWTPGFPGPSSYNSVGSVNTSTPVVPGLEYVEFHKVGFREGHVQVSGHRSGASYCNLQSVWTLSGGVVIVRNVICWSATGAPATPEFFISYSSRV</sequence>
<dbReference type="EMBL" id="BONG01000007">
    <property type="protein sequence ID" value="GIF88220.1"/>
    <property type="molecule type" value="Genomic_DNA"/>
</dbReference>
<accession>A0A8J3NRK2</accession>
<dbReference type="AlphaFoldDB" id="A0A8J3NRK2"/>
<evidence type="ECO:0000313" key="2">
    <source>
        <dbReference type="EMBL" id="GIF88220.1"/>
    </source>
</evidence>
<name>A0A8J3NRK2_9ACTN</name>
<feature type="signal peptide" evidence="1">
    <location>
        <begin position="1"/>
        <end position="30"/>
    </location>
</feature>
<keyword evidence="1" id="KW-0732">Signal</keyword>
<dbReference type="RefSeq" id="WP_191839984.1">
    <property type="nucleotide sequence ID" value="NZ_BAAALB010000020.1"/>
</dbReference>